<comment type="caution">
    <text evidence="1">The sequence shown here is derived from an EMBL/GenBank/DDBJ whole genome shotgun (WGS) entry which is preliminary data.</text>
</comment>
<proteinExistence type="predicted"/>
<evidence type="ECO:0000313" key="2">
    <source>
        <dbReference type="Proteomes" id="UP000602759"/>
    </source>
</evidence>
<dbReference type="EMBL" id="JACOIK010000003">
    <property type="protein sequence ID" value="MBD1432335.1"/>
    <property type="molecule type" value="Genomic_DNA"/>
</dbReference>
<organism evidence="1 2">
    <name type="scientific">Sphingobacterium micropteri</name>
    <dbReference type="NCBI Taxonomy" id="2763501"/>
    <lineage>
        <taxon>Bacteria</taxon>
        <taxon>Pseudomonadati</taxon>
        <taxon>Bacteroidota</taxon>
        <taxon>Sphingobacteriia</taxon>
        <taxon>Sphingobacteriales</taxon>
        <taxon>Sphingobacteriaceae</taxon>
        <taxon>Sphingobacterium</taxon>
    </lineage>
</organism>
<protein>
    <submittedName>
        <fullName evidence="1">Uncharacterized protein</fullName>
    </submittedName>
</protein>
<evidence type="ECO:0000313" key="1">
    <source>
        <dbReference type="EMBL" id="MBD1432335.1"/>
    </source>
</evidence>
<accession>A0ABR7YLY4</accession>
<dbReference type="RefSeq" id="WP_190993347.1">
    <property type="nucleotide sequence ID" value="NZ_JACOIK010000003.1"/>
</dbReference>
<gene>
    <name evidence="1" type="ORF">H8B06_05820</name>
</gene>
<name>A0ABR7YLY4_9SPHI</name>
<sequence>MSSDRDSEYYLKDSLLVSVSTDSLGSKTVNFDTDFDRDFSNNPQYKFTSGVNYDPIIFVRQRLLKDADTIITYLPYSFRAFDTRVMINKKVQHVTLTESWSETGQFQLKNHLYTVSVKERRLNRENLPEIDLIVRSSSDTLHIANRHKIGDTVLVGNHRYKISKQAS</sequence>
<reference evidence="1 2" key="1">
    <citation type="submission" date="2020-08" db="EMBL/GenBank/DDBJ databases">
        <title>Sphingobacterium sp. DN00404 isolated from aquaculture water.</title>
        <authorList>
            <person name="Zhang M."/>
        </authorList>
    </citation>
    <scope>NUCLEOTIDE SEQUENCE [LARGE SCALE GENOMIC DNA]</scope>
    <source>
        <strain evidence="1 2">DN00404</strain>
    </source>
</reference>
<keyword evidence="2" id="KW-1185">Reference proteome</keyword>
<dbReference type="Proteomes" id="UP000602759">
    <property type="component" value="Unassembled WGS sequence"/>
</dbReference>